<keyword evidence="2" id="KW-1185">Reference proteome</keyword>
<organism evidence="1 2">
    <name type="scientific">Oldenlandia corymbosa var. corymbosa</name>
    <dbReference type="NCBI Taxonomy" id="529605"/>
    <lineage>
        <taxon>Eukaryota</taxon>
        <taxon>Viridiplantae</taxon>
        <taxon>Streptophyta</taxon>
        <taxon>Embryophyta</taxon>
        <taxon>Tracheophyta</taxon>
        <taxon>Spermatophyta</taxon>
        <taxon>Magnoliopsida</taxon>
        <taxon>eudicotyledons</taxon>
        <taxon>Gunneridae</taxon>
        <taxon>Pentapetalae</taxon>
        <taxon>asterids</taxon>
        <taxon>lamiids</taxon>
        <taxon>Gentianales</taxon>
        <taxon>Rubiaceae</taxon>
        <taxon>Rubioideae</taxon>
        <taxon>Spermacoceae</taxon>
        <taxon>Hedyotis-Oldenlandia complex</taxon>
        <taxon>Oldenlandia</taxon>
    </lineage>
</organism>
<dbReference type="Proteomes" id="UP001161247">
    <property type="component" value="Chromosome 6"/>
</dbReference>
<evidence type="ECO:0000313" key="2">
    <source>
        <dbReference type="Proteomes" id="UP001161247"/>
    </source>
</evidence>
<dbReference type="EMBL" id="OX459123">
    <property type="protein sequence ID" value="CAI9109914.1"/>
    <property type="molecule type" value="Genomic_DNA"/>
</dbReference>
<sequence length="127" mass="14499">MVGKYRELTELLLNQEKESSCPSSSSCSFITQTSNNPRISWVFNARESPETDRVEFGLTDPILEFGHLIRPKDSVQNSNEAKLIPTVGPEFIKFRRAFVFVGEVPEPDDLAIPPFKFQFQWGSCRRS</sequence>
<reference evidence="1" key="1">
    <citation type="submission" date="2023-03" db="EMBL/GenBank/DDBJ databases">
        <authorList>
            <person name="Julca I."/>
        </authorList>
    </citation>
    <scope>NUCLEOTIDE SEQUENCE</scope>
</reference>
<proteinExistence type="predicted"/>
<dbReference type="AlphaFoldDB" id="A0AAV1DQ37"/>
<gene>
    <name evidence="1" type="ORF">OLC1_LOCUS17689</name>
</gene>
<protein>
    <submittedName>
        <fullName evidence="1">OLC1v1009842C1</fullName>
    </submittedName>
</protein>
<name>A0AAV1DQ37_OLDCO</name>
<accession>A0AAV1DQ37</accession>
<evidence type="ECO:0000313" key="1">
    <source>
        <dbReference type="EMBL" id="CAI9109914.1"/>
    </source>
</evidence>